<keyword evidence="2" id="KW-0472">Membrane</keyword>
<evidence type="ECO:0000313" key="4">
    <source>
        <dbReference type="Proteomes" id="UP001305702"/>
    </source>
</evidence>
<dbReference type="Pfam" id="PF04240">
    <property type="entry name" value="Caroten_synth"/>
    <property type="match status" value="1"/>
</dbReference>
<dbReference type="KEGG" id="paun:MJA45_20695"/>
<feature type="transmembrane region" description="Helical" evidence="2">
    <location>
        <begin position="132"/>
        <end position="158"/>
    </location>
</feature>
<dbReference type="PANTHER" id="PTHR39419:SF1">
    <property type="entry name" value="SLL0814 PROTEIN"/>
    <property type="match status" value="1"/>
</dbReference>
<feature type="transmembrane region" description="Helical" evidence="2">
    <location>
        <begin position="202"/>
        <end position="223"/>
    </location>
</feature>
<dbReference type="InterPro" id="IPR007354">
    <property type="entry name" value="CruF-like"/>
</dbReference>
<keyword evidence="2" id="KW-0812">Transmembrane</keyword>
<dbReference type="Proteomes" id="UP001305702">
    <property type="component" value="Chromosome"/>
</dbReference>
<dbReference type="PANTHER" id="PTHR39419">
    <property type="entry name" value="SLL0814 PROTEIN"/>
    <property type="match status" value="1"/>
</dbReference>
<dbReference type="EMBL" id="CP130318">
    <property type="protein sequence ID" value="WNQ10021.1"/>
    <property type="molecule type" value="Genomic_DNA"/>
</dbReference>
<sequence>MAAVSRAPGPAAGRPESGGQRGGGEPAGKASFPPGFTKAGLAARVIRPVFWFWYAAGLLLMLFYKVPEALGFSNGLFLLFFASYAVFLETRTGRGIPGIVFRTTLVAAVTFGVEAMGVATGFPFGSYAYTDVLGIAAGGVPLAIACAWIGVMVTMLLLAEDGPRWVRALQVGGGLLLFDLVLDPVAYARGFWVWEGTGVYAGIPWTNFASWFLIAALLSFVYPRRTVPAPVRREAGLLYGLMLVMFALLGIKEGMLLPAGFAAVGLLLVYGRVQRKEGSAR</sequence>
<dbReference type="AlphaFoldDB" id="A0AA96LDC8"/>
<name>A0AA96LDC8_9BACL</name>
<keyword evidence="4" id="KW-1185">Reference proteome</keyword>
<feature type="transmembrane region" description="Helical" evidence="2">
    <location>
        <begin position="70"/>
        <end position="87"/>
    </location>
</feature>
<feature type="transmembrane region" description="Helical" evidence="2">
    <location>
        <begin position="235"/>
        <end position="251"/>
    </location>
</feature>
<accession>A0AA96LDC8</accession>
<feature type="transmembrane region" description="Helical" evidence="2">
    <location>
        <begin position="165"/>
        <end position="182"/>
    </location>
</feature>
<keyword evidence="2" id="KW-1133">Transmembrane helix</keyword>
<gene>
    <name evidence="3" type="ORF">MJA45_20695</name>
</gene>
<proteinExistence type="predicted"/>
<reference evidence="3 4" key="1">
    <citation type="submission" date="2022-02" db="EMBL/GenBank/DDBJ databases">
        <title>Paenibacillus sp. MBLB1776 Whole Genome Shotgun Sequencing.</title>
        <authorList>
            <person name="Hwang C.Y."/>
            <person name="Cho E.-S."/>
            <person name="Seo M.-J."/>
        </authorList>
    </citation>
    <scope>NUCLEOTIDE SEQUENCE [LARGE SCALE GENOMIC DNA]</scope>
    <source>
        <strain evidence="3 4">MBLB1776</strain>
    </source>
</reference>
<feature type="region of interest" description="Disordered" evidence="1">
    <location>
        <begin position="1"/>
        <end position="28"/>
    </location>
</feature>
<evidence type="ECO:0000256" key="2">
    <source>
        <dbReference type="SAM" id="Phobius"/>
    </source>
</evidence>
<protein>
    <submittedName>
        <fullName evidence="3">Carotenoid biosynthesis protein</fullName>
    </submittedName>
</protein>
<organism evidence="3 4">
    <name type="scientific">Paenibacillus aurantius</name>
    <dbReference type="NCBI Taxonomy" id="2918900"/>
    <lineage>
        <taxon>Bacteria</taxon>
        <taxon>Bacillati</taxon>
        <taxon>Bacillota</taxon>
        <taxon>Bacilli</taxon>
        <taxon>Bacillales</taxon>
        <taxon>Paenibacillaceae</taxon>
        <taxon>Paenibacillus</taxon>
    </lineage>
</organism>
<feature type="transmembrane region" description="Helical" evidence="2">
    <location>
        <begin position="99"/>
        <end position="120"/>
    </location>
</feature>
<feature type="transmembrane region" description="Helical" evidence="2">
    <location>
        <begin position="257"/>
        <end position="273"/>
    </location>
</feature>
<feature type="transmembrane region" description="Helical" evidence="2">
    <location>
        <begin position="45"/>
        <end position="64"/>
    </location>
</feature>
<dbReference type="RefSeq" id="WP_315603795.1">
    <property type="nucleotide sequence ID" value="NZ_CP130318.1"/>
</dbReference>
<evidence type="ECO:0000256" key="1">
    <source>
        <dbReference type="SAM" id="MobiDB-lite"/>
    </source>
</evidence>
<evidence type="ECO:0000313" key="3">
    <source>
        <dbReference type="EMBL" id="WNQ10021.1"/>
    </source>
</evidence>